<keyword evidence="2" id="KW-1185">Reference proteome</keyword>
<comment type="caution">
    <text evidence="1">The sequence shown here is derived from an EMBL/GenBank/DDBJ whole genome shotgun (WGS) entry which is preliminary data.</text>
</comment>
<dbReference type="Proteomes" id="UP000635983">
    <property type="component" value="Unassembled WGS sequence"/>
</dbReference>
<dbReference type="Gene3D" id="2.30.42.10">
    <property type="match status" value="1"/>
</dbReference>
<dbReference type="SUPFAM" id="SSF50156">
    <property type="entry name" value="PDZ domain-like"/>
    <property type="match status" value="1"/>
</dbReference>
<protein>
    <recommendedName>
        <fullName evidence="3">Type II secretion system protein C (GspC)</fullName>
    </recommendedName>
</protein>
<reference evidence="1" key="2">
    <citation type="submission" date="2020-09" db="EMBL/GenBank/DDBJ databases">
        <authorList>
            <person name="Sun Q."/>
            <person name="Ohkuma M."/>
        </authorList>
    </citation>
    <scope>NUCLEOTIDE SEQUENCE</scope>
    <source>
        <strain evidence="1">JCM 30078</strain>
    </source>
</reference>
<sequence>MSVAWARPLAVRGLIAIWVLIAAWLGARLIAEMRTLALPVTLASAPVAMDTTDPWLTRHWSVNQSGDLPLTRLPIQWLGAIRALPVDGSVVVLGYLKRQYTLTIGQEIAPELVLAGIDEQGLVLDNEGRRERLLWPAPKAMVGLVEFGSEQMPAPVAATPRERLDLDSLLKRIQATPVLDDGSVIGYRLQPGAEPTLFARLGLKPGDVLRRIDEISVADTTALMKRMPQWREADSMILELEREGHPLTLAVELSL</sequence>
<proteinExistence type="predicted"/>
<organism evidence="1 2">
    <name type="scientific">Pseudomonas matsuisoli</name>
    <dbReference type="NCBI Taxonomy" id="1515666"/>
    <lineage>
        <taxon>Bacteria</taxon>
        <taxon>Pseudomonadati</taxon>
        <taxon>Pseudomonadota</taxon>
        <taxon>Gammaproteobacteria</taxon>
        <taxon>Pseudomonadales</taxon>
        <taxon>Pseudomonadaceae</taxon>
        <taxon>Pseudomonas</taxon>
    </lineage>
</organism>
<reference evidence="1" key="1">
    <citation type="journal article" date="2014" name="Int. J. Syst. Evol. Microbiol.">
        <title>Complete genome sequence of Corynebacterium casei LMG S-19264T (=DSM 44701T), isolated from a smear-ripened cheese.</title>
        <authorList>
            <consortium name="US DOE Joint Genome Institute (JGI-PGF)"/>
            <person name="Walter F."/>
            <person name="Albersmeier A."/>
            <person name="Kalinowski J."/>
            <person name="Ruckert C."/>
        </authorList>
    </citation>
    <scope>NUCLEOTIDE SEQUENCE</scope>
    <source>
        <strain evidence="1">JCM 30078</strain>
    </source>
</reference>
<dbReference type="EMBL" id="BMPO01000009">
    <property type="protein sequence ID" value="GGK07220.1"/>
    <property type="molecule type" value="Genomic_DNA"/>
</dbReference>
<accession>A0A917Q3N3</accession>
<evidence type="ECO:0000313" key="1">
    <source>
        <dbReference type="EMBL" id="GGK07220.1"/>
    </source>
</evidence>
<dbReference type="InterPro" id="IPR036034">
    <property type="entry name" value="PDZ_sf"/>
</dbReference>
<evidence type="ECO:0000313" key="2">
    <source>
        <dbReference type="Proteomes" id="UP000635983"/>
    </source>
</evidence>
<gene>
    <name evidence="1" type="ORF">GCM10009304_36830</name>
</gene>
<evidence type="ECO:0008006" key="3">
    <source>
        <dbReference type="Google" id="ProtNLM"/>
    </source>
</evidence>
<name>A0A917Q3N3_9PSED</name>
<dbReference type="AlphaFoldDB" id="A0A917Q3N3"/>
<dbReference type="RefSeq" id="WP_188985343.1">
    <property type="nucleotide sequence ID" value="NZ_BMPO01000009.1"/>
</dbReference>